<dbReference type="InterPro" id="IPR051797">
    <property type="entry name" value="TrmB-like"/>
</dbReference>
<dbReference type="Proteomes" id="UP000177306">
    <property type="component" value="Unassembled WGS sequence"/>
</dbReference>
<reference evidence="2 3" key="1">
    <citation type="journal article" date="2016" name="Nat. Commun.">
        <title>Thousands of microbial genomes shed light on interconnected biogeochemical processes in an aquifer system.</title>
        <authorList>
            <person name="Anantharaman K."/>
            <person name="Brown C.T."/>
            <person name="Hug L.A."/>
            <person name="Sharon I."/>
            <person name="Castelle C.J."/>
            <person name="Probst A.J."/>
            <person name="Thomas B.C."/>
            <person name="Singh A."/>
            <person name="Wilkins M.J."/>
            <person name="Karaoz U."/>
            <person name="Brodie E.L."/>
            <person name="Williams K.H."/>
            <person name="Hubbard S.S."/>
            <person name="Banfield J.F."/>
        </authorList>
    </citation>
    <scope>NUCLEOTIDE SEQUENCE [LARGE SCALE GENOMIC DNA]</scope>
</reference>
<sequence length="237" mass="26930">MLGLSPNQSQVYLVLVRLGAAKAGEIIKRTGMHRNLVYLALQELVEKKLISTSKSKKISVYKPLAPVRLLAEPQEKERIAKHVMEELALLSKRATSGQEIVVYEGVDEFRRYEQHLYASLKQGNTLRYLGISPQWHEIMGPSLEQELIGLQLGKNIKLKALANAVTHEQKEYVRRTRGLSEVRANPLVSSDTSGVAILEDRISIRSFVEPFFVVEILHEALAKNYQNYFDFLWKKSG</sequence>
<dbReference type="AlphaFoldDB" id="A0A1F6EH07"/>
<dbReference type="EMBL" id="MFLY01000023">
    <property type="protein sequence ID" value="OGG72929.1"/>
    <property type="molecule type" value="Genomic_DNA"/>
</dbReference>
<gene>
    <name evidence="2" type="ORF">A3A38_02815</name>
</gene>
<dbReference type="Gene3D" id="1.10.10.10">
    <property type="entry name" value="Winged helix-like DNA-binding domain superfamily/Winged helix DNA-binding domain"/>
    <property type="match status" value="1"/>
</dbReference>
<feature type="domain" description="Transcription regulator TrmB N-terminal" evidence="1">
    <location>
        <begin position="2"/>
        <end position="66"/>
    </location>
</feature>
<name>A0A1F6EH07_9BACT</name>
<comment type="caution">
    <text evidence="2">The sequence shown here is derived from an EMBL/GenBank/DDBJ whole genome shotgun (WGS) entry which is preliminary data.</text>
</comment>
<dbReference type="Pfam" id="PF01978">
    <property type="entry name" value="TrmB"/>
    <property type="match status" value="1"/>
</dbReference>
<proteinExistence type="predicted"/>
<dbReference type="PANTHER" id="PTHR34293:SF1">
    <property type="entry name" value="HTH-TYPE TRANSCRIPTIONAL REGULATOR TRMBL2"/>
    <property type="match status" value="1"/>
</dbReference>
<dbReference type="InterPro" id="IPR036390">
    <property type="entry name" value="WH_DNA-bd_sf"/>
</dbReference>
<dbReference type="InterPro" id="IPR036388">
    <property type="entry name" value="WH-like_DNA-bd_sf"/>
</dbReference>
<accession>A0A1F6EH07</accession>
<dbReference type="PANTHER" id="PTHR34293">
    <property type="entry name" value="HTH-TYPE TRANSCRIPTIONAL REGULATOR TRMBL2"/>
    <property type="match status" value="1"/>
</dbReference>
<organism evidence="2 3">
    <name type="scientific">Candidatus Kaiserbacteria bacterium RIFCSPLOWO2_01_FULL_53_17</name>
    <dbReference type="NCBI Taxonomy" id="1798511"/>
    <lineage>
        <taxon>Bacteria</taxon>
        <taxon>Candidatus Kaiseribacteriota</taxon>
    </lineage>
</organism>
<evidence type="ECO:0000313" key="2">
    <source>
        <dbReference type="EMBL" id="OGG72929.1"/>
    </source>
</evidence>
<evidence type="ECO:0000313" key="3">
    <source>
        <dbReference type="Proteomes" id="UP000177306"/>
    </source>
</evidence>
<evidence type="ECO:0000259" key="1">
    <source>
        <dbReference type="Pfam" id="PF01978"/>
    </source>
</evidence>
<protein>
    <recommendedName>
        <fullName evidence="1">Transcription regulator TrmB N-terminal domain-containing protein</fullName>
    </recommendedName>
</protein>
<dbReference type="SUPFAM" id="SSF46785">
    <property type="entry name" value="Winged helix' DNA-binding domain"/>
    <property type="match status" value="1"/>
</dbReference>
<dbReference type="InterPro" id="IPR002831">
    <property type="entry name" value="Tscrpt_reg_TrmB_N"/>
</dbReference>